<keyword evidence="3" id="KW-1185">Reference proteome</keyword>
<comment type="caution">
    <text evidence="2">The sequence shown here is derived from an EMBL/GenBank/DDBJ whole genome shotgun (WGS) entry which is preliminary data.</text>
</comment>
<sequence>MPALPRNSSENPCLILKAVGEGSNRDVGKDKEEGGRAGGAWDGDEVGFGTRLRTHKRTLKLGETTGCRHEVVR</sequence>
<evidence type="ECO:0000313" key="2">
    <source>
        <dbReference type="EMBL" id="KAK4327096.1"/>
    </source>
</evidence>
<reference evidence="2" key="1">
    <citation type="submission" date="2023-11" db="EMBL/GenBank/DDBJ databases">
        <title>Genome assemblies of two species of porcelain crab, Petrolisthes cinctipes and Petrolisthes manimaculis (Anomura: Porcellanidae).</title>
        <authorList>
            <person name="Angst P."/>
        </authorList>
    </citation>
    <scope>NUCLEOTIDE SEQUENCE</scope>
    <source>
        <strain evidence="2">PB745_02</strain>
        <tissue evidence="2">Gill</tissue>
    </source>
</reference>
<dbReference type="EMBL" id="JAWZYT010000174">
    <property type="protein sequence ID" value="KAK4327096.1"/>
    <property type="molecule type" value="Genomic_DNA"/>
</dbReference>
<protein>
    <submittedName>
        <fullName evidence="2">Uncharacterized protein</fullName>
    </submittedName>
</protein>
<dbReference type="AlphaFoldDB" id="A0AAE1UNI0"/>
<feature type="compositionally biased region" description="Basic and acidic residues" evidence="1">
    <location>
        <begin position="23"/>
        <end position="35"/>
    </location>
</feature>
<name>A0AAE1UNI0_9EUCA</name>
<proteinExistence type="predicted"/>
<dbReference type="Proteomes" id="UP001292094">
    <property type="component" value="Unassembled WGS sequence"/>
</dbReference>
<organism evidence="2 3">
    <name type="scientific">Petrolisthes manimaculis</name>
    <dbReference type="NCBI Taxonomy" id="1843537"/>
    <lineage>
        <taxon>Eukaryota</taxon>
        <taxon>Metazoa</taxon>
        <taxon>Ecdysozoa</taxon>
        <taxon>Arthropoda</taxon>
        <taxon>Crustacea</taxon>
        <taxon>Multicrustacea</taxon>
        <taxon>Malacostraca</taxon>
        <taxon>Eumalacostraca</taxon>
        <taxon>Eucarida</taxon>
        <taxon>Decapoda</taxon>
        <taxon>Pleocyemata</taxon>
        <taxon>Anomura</taxon>
        <taxon>Galatheoidea</taxon>
        <taxon>Porcellanidae</taxon>
        <taxon>Petrolisthes</taxon>
    </lineage>
</organism>
<evidence type="ECO:0000256" key="1">
    <source>
        <dbReference type="SAM" id="MobiDB-lite"/>
    </source>
</evidence>
<evidence type="ECO:0000313" key="3">
    <source>
        <dbReference type="Proteomes" id="UP001292094"/>
    </source>
</evidence>
<gene>
    <name evidence="2" type="ORF">Pmani_002422</name>
</gene>
<feature type="region of interest" description="Disordered" evidence="1">
    <location>
        <begin position="19"/>
        <end position="43"/>
    </location>
</feature>
<accession>A0AAE1UNI0</accession>